<evidence type="ECO:0000256" key="3">
    <source>
        <dbReference type="ARBA" id="ARBA00022989"/>
    </source>
</evidence>
<evidence type="ECO:0000256" key="2">
    <source>
        <dbReference type="ARBA" id="ARBA00022692"/>
    </source>
</evidence>
<evidence type="ECO:0000256" key="4">
    <source>
        <dbReference type="ARBA" id="ARBA00023136"/>
    </source>
</evidence>
<evidence type="ECO:0000256" key="7">
    <source>
        <dbReference type="SAM" id="Phobius"/>
    </source>
</evidence>
<gene>
    <name evidence="9" type="ORF">PCAMFM013_S005g000142</name>
</gene>
<evidence type="ECO:0000256" key="1">
    <source>
        <dbReference type="ARBA" id="ARBA00004141"/>
    </source>
</evidence>
<evidence type="ECO:0000313" key="10">
    <source>
        <dbReference type="Proteomes" id="UP000053732"/>
    </source>
</evidence>
<dbReference type="STRING" id="1429867.A0A0G4P3Z0"/>
<name>A0A0G4P3Z0_PENC3</name>
<sequence>MATMSTSTAELSITADERYLQALIYGLIISTGILSIIVCSLRLYTRVVIIKVFGLDDVAVCIALVITQAFNGLGVAIVYYGEGLHFNKVSPEDRAMWLKLYYVAMCLYLYTSLSVKISLLLFLRRIFVKRWMNWLTMGMIIFQVLFSASGSFVLAFQCDPPRAAYDLSITNPTCYSQFKLFQITLYQAVVIFVCDVIILIAPLVVLCRLQLPTRKVVALMLIFGSGIIACISPVVRFSTLDYLRHGTADLTYDSASSLYWMAIEFNLGLVAGSLSSLRPLPIFRRFGSTINSGDKESTGDKSHELLNTDGSDPGTKKKKISLGMGTTILQDTVNESQENMIHGTRGDYGHRLA</sequence>
<dbReference type="PANTHER" id="PTHR33048">
    <property type="entry name" value="PTH11-LIKE INTEGRAL MEMBRANE PROTEIN (AFU_ORTHOLOGUE AFUA_5G11245)"/>
    <property type="match status" value="1"/>
</dbReference>
<evidence type="ECO:0000256" key="5">
    <source>
        <dbReference type="ARBA" id="ARBA00038359"/>
    </source>
</evidence>
<feature type="region of interest" description="Disordered" evidence="6">
    <location>
        <begin position="293"/>
        <end position="317"/>
    </location>
</feature>
<reference evidence="9 10" key="1">
    <citation type="journal article" date="2014" name="Nat. Commun.">
        <title>Multiple recent horizontal transfers of a large genomic region in cheese making fungi.</title>
        <authorList>
            <person name="Cheeseman K."/>
            <person name="Ropars J."/>
            <person name="Renault P."/>
            <person name="Dupont J."/>
            <person name="Gouzy J."/>
            <person name="Branca A."/>
            <person name="Abraham A.L."/>
            <person name="Ceppi M."/>
            <person name="Conseiller E."/>
            <person name="Debuchy R."/>
            <person name="Malagnac F."/>
            <person name="Goarin A."/>
            <person name="Silar P."/>
            <person name="Lacoste S."/>
            <person name="Sallet E."/>
            <person name="Bensimon A."/>
            <person name="Giraud T."/>
            <person name="Brygoo Y."/>
        </authorList>
    </citation>
    <scope>NUCLEOTIDE SEQUENCE [LARGE SCALE GENOMIC DNA]</scope>
    <source>
        <strain evidence="10">FM 013</strain>
    </source>
</reference>
<evidence type="ECO:0000256" key="6">
    <source>
        <dbReference type="SAM" id="MobiDB-lite"/>
    </source>
</evidence>
<keyword evidence="10" id="KW-1185">Reference proteome</keyword>
<feature type="transmembrane region" description="Helical" evidence="7">
    <location>
        <begin position="216"/>
        <end position="238"/>
    </location>
</feature>
<feature type="transmembrane region" description="Helical" evidence="7">
    <location>
        <begin position="185"/>
        <end position="209"/>
    </location>
</feature>
<keyword evidence="2 7" id="KW-0812">Transmembrane</keyword>
<dbReference type="Pfam" id="PF20684">
    <property type="entry name" value="Fung_rhodopsin"/>
    <property type="match status" value="1"/>
</dbReference>
<dbReference type="InterPro" id="IPR052337">
    <property type="entry name" value="SAT4-like"/>
</dbReference>
<dbReference type="PANTHER" id="PTHR33048:SF47">
    <property type="entry name" value="INTEGRAL MEMBRANE PROTEIN-RELATED"/>
    <property type="match status" value="1"/>
</dbReference>
<protein>
    <submittedName>
        <fullName evidence="9">Str. FM013</fullName>
    </submittedName>
</protein>
<dbReference type="GO" id="GO:0016020">
    <property type="term" value="C:membrane"/>
    <property type="evidence" value="ECO:0007669"/>
    <property type="project" value="UniProtKB-SubCell"/>
</dbReference>
<evidence type="ECO:0000313" key="9">
    <source>
        <dbReference type="EMBL" id="CRL20978.1"/>
    </source>
</evidence>
<feature type="transmembrane region" description="Helical" evidence="7">
    <location>
        <begin position="258"/>
        <end position="277"/>
    </location>
</feature>
<proteinExistence type="inferred from homology"/>
<feature type="transmembrane region" description="Helical" evidence="7">
    <location>
        <begin position="100"/>
        <end position="122"/>
    </location>
</feature>
<dbReference type="InterPro" id="IPR049326">
    <property type="entry name" value="Rhodopsin_dom_fungi"/>
</dbReference>
<dbReference type="Proteomes" id="UP000053732">
    <property type="component" value="Unassembled WGS sequence"/>
</dbReference>
<feature type="transmembrane region" description="Helical" evidence="7">
    <location>
        <begin position="22"/>
        <end position="45"/>
    </location>
</feature>
<comment type="similarity">
    <text evidence="5">Belongs to the SAT4 family.</text>
</comment>
<evidence type="ECO:0000259" key="8">
    <source>
        <dbReference type="Pfam" id="PF20684"/>
    </source>
</evidence>
<accession>A0A0G4P3Z0</accession>
<feature type="transmembrane region" description="Helical" evidence="7">
    <location>
        <begin position="134"/>
        <end position="156"/>
    </location>
</feature>
<comment type="subcellular location">
    <subcellularLocation>
        <location evidence="1">Membrane</location>
        <topology evidence="1">Multi-pass membrane protein</topology>
    </subcellularLocation>
</comment>
<organism evidence="9 10">
    <name type="scientific">Penicillium camemberti (strain FM 013)</name>
    <dbReference type="NCBI Taxonomy" id="1429867"/>
    <lineage>
        <taxon>Eukaryota</taxon>
        <taxon>Fungi</taxon>
        <taxon>Dikarya</taxon>
        <taxon>Ascomycota</taxon>
        <taxon>Pezizomycotina</taxon>
        <taxon>Eurotiomycetes</taxon>
        <taxon>Eurotiomycetidae</taxon>
        <taxon>Eurotiales</taxon>
        <taxon>Aspergillaceae</taxon>
        <taxon>Penicillium</taxon>
    </lineage>
</organism>
<keyword evidence="4 7" id="KW-0472">Membrane</keyword>
<keyword evidence="3 7" id="KW-1133">Transmembrane helix</keyword>
<dbReference type="AlphaFoldDB" id="A0A0G4P3Z0"/>
<feature type="domain" description="Rhodopsin" evidence="8">
    <location>
        <begin position="41"/>
        <end position="280"/>
    </location>
</feature>
<feature type="compositionally biased region" description="Basic and acidic residues" evidence="6">
    <location>
        <begin position="293"/>
        <end position="306"/>
    </location>
</feature>
<dbReference type="EMBL" id="HG793138">
    <property type="protein sequence ID" value="CRL20978.1"/>
    <property type="molecule type" value="Genomic_DNA"/>
</dbReference>
<feature type="transmembrane region" description="Helical" evidence="7">
    <location>
        <begin position="57"/>
        <end position="80"/>
    </location>
</feature>